<dbReference type="GO" id="GO:0008641">
    <property type="term" value="F:ubiquitin-like modifier activating enzyme activity"/>
    <property type="evidence" value="ECO:0007669"/>
    <property type="project" value="InterPro"/>
</dbReference>
<dbReference type="EMBL" id="NBYY01000034">
    <property type="protein sequence ID" value="PCS21484.1"/>
    <property type="molecule type" value="Genomic_DNA"/>
</dbReference>
<evidence type="ECO:0000256" key="11">
    <source>
        <dbReference type="SAM" id="Phobius"/>
    </source>
</evidence>
<evidence type="ECO:0000313" key="13">
    <source>
        <dbReference type="EMBL" id="PCS21484.1"/>
    </source>
</evidence>
<dbReference type="GeneID" id="66952560"/>
<dbReference type="InterPro" id="IPR045886">
    <property type="entry name" value="ThiF/MoeB/HesA"/>
</dbReference>
<keyword evidence="7 11" id="KW-1133">Transmembrane helix</keyword>
<keyword evidence="5" id="KW-0547">Nucleotide-binding</keyword>
<organism evidence="13 14">
    <name type="scientific">Candidatus Enterovibrio escicola</name>
    <dbReference type="NCBI Taxonomy" id="1927127"/>
    <lineage>
        <taxon>Bacteria</taxon>
        <taxon>Pseudomonadati</taxon>
        <taxon>Pseudomonadota</taxon>
        <taxon>Gammaproteobacteria</taxon>
        <taxon>Vibrionales</taxon>
        <taxon>Vibrionaceae</taxon>
        <taxon>Enterovibrio</taxon>
    </lineage>
</organism>
<dbReference type="GO" id="GO:0005524">
    <property type="term" value="F:ATP binding"/>
    <property type="evidence" value="ECO:0007669"/>
    <property type="project" value="UniProtKB-KW"/>
</dbReference>
<dbReference type="Gene3D" id="3.40.50.720">
    <property type="entry name" value="NAD(P)-binding Rossmann-like Domain"/>
    <property type="match status" value="1"/>
</dbReference>
<dbReference type="InterPro" id="IPR000594">
    <property type="entry name" value="ThiF_NAD_FAD-bd"/>
</dbReference>
<dbReference type="CDD" id="cd00755">
    <property type="entry name" value="YgdL_like"/>
    <property type="match status" value="1"/>
</dbReference>
<comment type="subcellular location">
    <subcellularLocation>
        <location evidence="1">Membrane</location>
        <topology evidence="1">Single-pass membrane protein</topology>
    </subcellularLocation>
</comment>
<reference evidence="14" key="1">
    <citation type="submission" date="2017-04" db="EMBL/GenBank/DDBJ databases">
        <title>Genome evolution of the luminous symbionts of deep sea anglerfish.</title>
        <authorList>
            <person name="Hendry T.A."/>
        </authorList>
    </citation>
    <scope>NUCLEOTIDE SEQUENCE [LARGE SCALE GENOMIC DNA]</scope>
</reference>
<protein>
    <recommendedName>
        <fullName evidence="9">tRNA threonylcarbamoyladenosine dehydratase</fullName>
    </recommendedName>
    <alternativeName>
        <fullName evidence="10">t(6)A37 dehydratase</fullName>
    </alternativeName>
</protein>
<evidence type="ECO:0000256" key="6">
    <source>
        <dbReference type="ARBA" id="ARBA00022840"/>
    </source>
</evidence>
<dbReference type="Proteomes" id="UP000219020">
    <property type="component" value="Unassembled WGS sequence"/>
</dbReference>
<evidence type="ECO:0000256" key="9">
    <source>
        <dbReference type="ARBA" id="ARBA00074884"/>
    </source>
</evidence>
<dbReference type="RefSeq" id="WP_097357259.1">
    <property type="nucleotide sequence ID" value="NZ_CAWNJE010000022.1"/>
</dbReference>
<dbReference type="AlphaFoldDB" id="A0A2A5SZZ7"/>
<keyword evidence="14" id="KW-1185">Reference proteome</keyword>
<dbReference type="InterPro" id="IPR035985">
    <property type="entry name" value="Ubiquitin-activating_enz"/>
</dbReference>
<dbReference type="FunFam" id="3.40.50.720:FF:000096">
    <property type="entry name" value="tRNA cyclic N6-threonylcarbamoyladenosine(37) synthase TcdA"/>
    <property type="match status" value="1"/>
</dbReference>
<gene>
    <name evidence="13" type="ORF">BTN49_3024</name>
</gene>
<dbReference type="GO" id="GO:0061503">
    <property type="term" value="F:tRNA threonylcarbamoyladenosine dehydratase"/>
    <property type="evidence" value="ECO:0007669"/>
    <property type="project" value="TreeGrafter"/>
</dbReference>
<name>A0A2A5SZZ7_9GAMM</name>
<evidence type="ECO:0000256" key="1">
    <source>
        <dbReference type="ARBA" id="ARBA00004167"/>
    </source>
</evidence>
<dbReference type="Pfam" id="PF00899">
    <property type="entry name" value="ThiF"/>
    <property type="match status" value="1"/>
</dbReference>
<evidence type="ECO:0000256" key="4">
    <source>
        <dbReference type="ARBA" id="ARBA00022692"/>
    </source>
</evidence>
<comment type="similarity">
    <text evidence="2">Belongs to the HesA/MoeB/ThiF family.</text>
</comment>
<dbReference type="SUPFAM" id="SSF69572">
    <property type="entry name" value="Activating enzymes of the ubiquitin-like proteins"/>
    <property type="match status" value="1"/>
</dbReference>
<evidence type="ECO:0000313" key="14">
    <source>
        <dbReference type="Proteomes" id="UP000219020"/>
    </source>
</evidence>
<dbReference type="GO" id="GO:0061504">
    <property type="term" value="P:cyclic threonylcarbamoyladenosine biosynthetic process"/>
    <property type="evidence" value="ECO:0007669"/>
    <property type="project" value="TreeGrafter"/>
</dbReference>
<dbReference type="GO" id="GO:0016020">
    <property type="term" value="C:membrane"/>
    <property type="evidence" value="ECO:0007669"/>
    <property type="project" value="UniProtKB-SubCell"/>
</dbReference>
<dbReference type="PANTHER" id="PTHR43267:SF1">
    <property type="entry name" value="TRNA THREONYLCARBAMOYLADENOSINE DEHYDRATASE"/>
    <property type="match status" value="1"/>
</dbReference>
<evidence type="ECO:0000256" key="10">
    <source>
        <dbReference type="ARBA" id="ARBA00083375"/>
    </source>
</evidence>
<feature type="domain" description="THIF-type NAD/FAD binding fold" evidence="12">
    <location>
        <begin position="22"/>
        <end position="178"/>
    </location>
</feature>
<feature type="transmembrane region" description="Helical" evidence="11">
    <location>
        <begin position="240"/>
        <end position="261"/>
    </location>
</feature>
<accession>A0A2A5SZZ7</accession>
<proteinExistence type="inferred from homology"/>
<evidence type="ECO:0000256" key="7">
    <source>
        <dbReference type="ARBA" id="ARBA00022989"/>
    </source>
</evidence>
<comment type="caution">
    <text evidence="13">The sequence shown here is derived from an EMBL/GenBank/DDBJ whole genome shotgun (WGS) entry which is preliminary data.</text>
</comment>
<evidence type="ECO:0000256" key="3">
    <source>
        <dbReference type="ARBA" id="ARBA00022598"/>
    </source>
</evidence>
<dbReference type="PANTHER" id="PTHR43267">
    <property type="entry name" value="TRNA THREONYLCARBAMOYLADENOSINE DEHYDRATASE"/>
    <property type="match status" value="1"/>
</dbReference>
<keyword evidence="6" id="KW-0067">ATP-binding</keyword>
<sequence length="270" mass="29540">MSTTPVPASDRYQQRFSGTCRLYGMFGLEILRRSHICVIGIGGVGSWAVEALARSGVGALTLVDMDDVCVTNMNRQIHAMSGTIGQSKIEVMADRVRAINPDCQITLIDDFISEANIPQYITKNFDYVLDAIDSIQPKTALLVYCKRNKIRVITVGGAGGQIDPTQIQVADLTKSVQDPLAAKLRNNLRYFHNFTKTKNRKFGIDCVFSTEKLRYPQPDGSVCEAKVSGKGSKKLDCSTGFGAATMVTATFGFIAVSRIIAKLMARKKLT</sequence>
<evidence type="ECO:0000259" key="12">
    <source>
        <dbReference type="Pfam" id="PF00899"/>
    </source>
</evidence>
<keyword evidence="4 11" id="KW-0812">Transmembrane</keyword>
<dbReference type="NCBIfam" id="NF011696">
    <property type="entry name" value="PRK15116.1"/>
    <property type="match status" value="1"/>
</dbReference>
<keyword evidence="8 11" id="KW-0472">Membrane</keyword>
<keyword evidence="3" id="KW-0436">Ligase</keyword>
<evidence type="ECO:0000256" key="2">
    <source>
        <dbReference type="ARBA" id="ARBA00009919"/>
    </source>
</evidence>
<evidence type="ECO:0000256" key="8">
    <source>
        <dbReference type="ARBA" id="ARBA00023136"/>
    </source>
</evidence>
<evidence type="ECO:0000256" key="5">
    <source>
        <dbReference type="ARBA" id="ARBA00022741"/>
    </source>
</evidence>